<feature type="transmembrane region" description="Helical" evidence="4">
    <location>
        <begin position="204"/>
        <end position="226"/>
    </location>
</feature>
<feature type="compositionally biased region" description="Polar residues" evidence="3">
    <location>
        <begin position="8"/>
        <end position="31"/>
    </location>
</feature>
<dbReference type="GO" id="GO:0016020">
    <property type="term" value="C:membrane"/>
    <property type="evidence" value="ECO:0007669"/>
    <property type="project" value="UniProtKB-SubCell"/>
</dbReference>
<evidence type="ECO:0000256" key="2">
    <source>
        <dbReference type="ARBA" id="ARBA00006727"/>
    </source>
</evidence>
<dbReference type="AlphaFoldDB" id="A0A6A6W542"/>
<dbReference type="RefSeq" id="XP_033600499.1">
    <property type="nucleotide sequence ID" value="XM_033744003.1"/>
</dbReference>
<evidence type="ECO:0000256" key="3">
    <source>
        <dbReference type="SAM" id="MobiDB-lite"/>
    </source>
</evidence>
<keyword evidence="6" id="KW-1185">Reference proteome</keyword>
<dbReference type="Proteomes" id="UP000799437">
    <property type="component" value="Unassembled WGS sequence"/>
</dbReference>
<comment type="subcellular location">
    <subcellularLocation>
        <location evidence="1">Membrane</location>
        <topology evidence="1">Multi-pass membrane protein</topology>
    </subcellularLocation>
</comment>
<feature type="transmembrane region" description="Helical" evidence="4">
    <location>
        <begin position="247"/>
        <end position="270"/>
    </location>
</feature>
<dbReference type="GO" id="GO:0022857">
    <property type="term" value="F:transmembrane transporter activity"/>
    <property type="evidence" value="ECO:0007669"/>
    <property type="project" value="InterPro"/>
</dbReference>
<dbReference type="InterPro" id="IPR050327">
    <property type="entry name" value="Proton-linked_MCT"/>
</dbReference>
<reference evidence="5" key="1">
    <citation type="journal article" date="2020" name="Stud. Mycol.">
        <title>101 Dothideomycetes genomes: a test case for predicting lifestyles and emergence of pathogens.</title>
        <authorList>
            <person name="Haridas S."/>
            <person name="Albert R."/>
            <person name="Binder M."/>
            <person name="Bloem J."/>
            <person name="Labutti K."/>
            <person name="Salamov A."/>
            <person name="Andreopoulos B."/>
            <person name="Baker S."/>
            <person name="Barry K."/>
            <person name="Bills G."/>
            <person name="Bluhm B."/>
            <person name="Cannon C."/>
            <person name="Castanera R."/>
            <person name="Culley D."/>
            <person name="Daum C."/>
            <person name="Ezra D."/>
            <person name="Gonzalez J."/>
            <person name="Henrissat B."/>
            <person name="Kuo A."/>
            <person name="Liang C."/>
            <person name="Lipzen A."/>
            <person name="Lutzoni F."/>
            <person name="Magnuson J."/>
            <person name="Mondo S."/>
            <person name="Nolan M."/>
            <person name="Ohm R."/>
            <person name="Pangilinan J."/>
            <person name="Park H.-J."/>
            <person name="Ramirez L."/>
            <person name="Alfaro M."/>
            <person name="Sun H."/>
            <person name="Tritt A."/>
            <person name="Yoshinaga Y."/>
            <person name="Zwiers L.-H."/>
            <person name="Turgeon B."/>
            <person name="Goodwin S."/>
            <person name="Spatafora J."/>
            <person name="Crous P."/>
            <person name="Grigoriev I."/>
        </authorList>
    </citation>
    <scope>NUCLEOTIDE SEQUENCE</scope>
    <source>
        <strain evidence="5">CBS 121739</strain>
    </source>
</reference>
<keyword evidence="4" id="KW-0812">Transmembrane</keyword>
<dbReference type="OrthoDB" id="6499973at2759"/>
<evidence type="ECO:0000313" key="6">
    <source>
        <dbReference type="Proteomes" id="UP000799437"/>
    </source>
</evidence>
<feature type="transmembrane region" description="Helical" evidence="4">
    <location>
        <begin position="172"/>
        <end position="192"/>
    </location>
</feature>
<evidence type="ECO:0000256" key="4">
    <source>
        <dbReference type="SAM" id="Phobius"/>
    </source>
</evidence>
<dbReference type="InterPro" id="IPR036259">
    <property type="entry name" value="MFS_trans_sf"/>
</dbReference>
<dbReference type="SUPFAM" id="SSF103473">
    <property type="entry name" value="MFS general substrate transporter"/>
    <property type="match status" value="1"/>
</dbReference>
<sequence length="437" mass="46764">MDLEKAASSCNSTKKGSSHCLQTAPGKSTSEAPAPSADPHIDTGLLPWLQVLGGHLLTVNSWGYITSYGLFQAHYTETLGVSPSTVSWIGSVQLFLIFFLSTFSMHALTTGYYRHVLAVGIVLQLVGIFTSAEGTQYWHFFLSQSLCQGVGMGLTFAPTVGLVSSYFVKRRAVAIAAIASGLNTGGVIFPLIAQQMLPAQGFKWSQRTMGFVIMLNSVFAVLLLKPKPPPSSNARRIIDMTAFTDRVFVTFAIGLVLAVLGMYFALYYTTPFAEDILHVSSTTSLSLLLTLNAIGLPGRLIPALLADRFYGGLNVLVPVVLCTAILNLAWAGVHSPSGMWTWAIFYGFASASVQTLFPSTLVALTKDKTRVPVRVGMMFTLLSVGCLAGPPLAGALIQAHSGGYLYAQMVMGSIMLLGTAFLVLARFLFAGFVAVKC</sequence>
<dbReference type="GeneID" id="54485057"/>
<dbReference type="EMBL" id="ML996572">
    <property type="protein sequence ID" value="KAF2758048.1"/>
    <property type="molecule type" value="Genomic_DNA"/>
</dbReference>
<feature type="transmembrane region" description="Helical" evidence="4">
    <location>
        <begin position="276"/>
        <end position="297"/>
    </location>
</feature>
<evidence type="ECO:0000313" key="5">
    <source>
        <dbReference type="EMBL" id="KAF2758048.1"/>
    </source>
</evidence>
<feature type="transmembrane region" description="Helical" evidence="4">
    <location>
        <begin position="309"/>
        <end position="333"/>
    </location>
</feature>
<feature type="transmembrane region" description="Helical" evidence="4">
    <location>
        <begin position="376"/>
        <end position="397"/>
    </location>
</feature>
<dbReference type="InterPro" id="IPR011701">
    <property type="entry name" value="MFS"/>
</dbReference>
<feature type="transmembrane region" description="Helical" evidence="4">
    <location>
        <begin position="112"/>
        <end position="132"/>
    </location>
</feature>
<feature type="region of interest" description="Disordered" evidence="3">
    <location>
        <begin position="1"/>
        <end position="37"/>
    </location>
</feature>
<protein>
    <submittedName>
        <fullName evidence="5">MFS general substrate transporter</fullName>
    </submittedName>
</protein>
<dbReference type="Gene3D" id="1.20.1250.20">
    <property type="entry name" value="MFS general substrate transporter like domains"/>
    <property type="match status" value="1"/>
</dbReference>
<name>A0A6A6W542_9PEZI</name>
<proteinExistence type="inferred from homology"/>
<dbReference type="Pfam" id="PF07690">
    <property type="entry name" value="MFS_1"/>
    <property type="match status" value="1"/>
</dbReference>
<feature type="transmembrane region" description="Helical" evidence="4">
    <location>
        <begin position="138"/>
        <end position="160"/>
    </location>
</feature>
<keyword evidence="4" id="KW-0472">Membrane</keyword>
<feature type="transmembrane region" description="Helical" evidence="4">
    <location>
        <begin position="339"/>
        <end position="364"/>
    </location>
</feature>
<dbReference type="PANTHER" id="PTHR11360:SF130">
    <property type="entry name" value="MAJOR FACILITATOR SUPERFAMILY (MFS) PROFILE DOMAIN-CONTAINING PROTEIN-RELATED"/>
    <property type="match status" value="1"/>
</dbReference>
<evidence type="ECO:0000256" key="1">
    <source>
        <dbReference type="ARBA" id="ARBA00004141"/>
    </source>
</evidence>
<keyword evidence="4" id="KW-1133">Transmembrane helix</keyword>
<accession>A0A6A6W542</accession>
<feature type="transmembrane region" description="Helical" evidence="4">
    <location>
        <begin position="409"/>
        <end position="435"/>
    </location>
</feature>
<feature type="transmembrane region" description="Helical" evidence="4">
    <location>
        <begin position="45"/>
        <end position="65"/>
    </location>
</feature>
<comment type="similarity">
    <text evidence="2">Belongs to the major facilitator superfamily. Monocarboxylate porter (TC 2.A.1.13) family.</text>
</comment>
<organism evidence="5 6">
    <name type="scientific">Pseudovirgaria hyperparasitica</name>
    <dbReference type="NCBI Taxonomy" id="470096"/>
    <lineage>
        <taxon>Eukaryota</taxon>
        <taxon>Fungi</taxon>
        <taxon>Dikarya</taxon>
        <taxon>Ascomycota</taxon>
        <taxon>Pezizomycotina</taxon>
        <taxon>Dothideomycetes</taxon>
        <taxon>Dothideomycetes incertae sedis</taxon>
        <taxon>Acrospermales</taxon>
        <taxon>Acrospermaceae</taxon>
        <taxon>Pseudovirgaria</taxon>
    </lineage>
</organism>
<feature type="transmembrane region" description="Helical" evidence="4">
    <location>
        <begin position="85"/>
        <end position="105"/>
    </location>
</feature>
<gene>
    <name evidence="5" type="ORF">EJ05DRAFT_476323</name>
</gene>
<dbReference type="PANTHER" id="PTHR11360">
    <property type="entry name" value="MONOCARBOXYLATE TRANSPORTER"/>
    <property type="match status" value="1"/>
</dbReference>